<feature type="domain" description="TonB-dependent receptor-like beta-barrel" evidence="18">
    <location>
        <begin position="259"/>
        <end position="724"/>
    </location>
</feature>
<evidence type="ECO:0000256" key="14">
    <source>
        <dbReference type="PROSITE-ProRule" id="PRU01360"/>
    </source>
</evidence>
<keyword evidence="11 14" id="KW-0472">Membrane</keyword>
<dbReference type="InterPro" id="IPR037066">
    <property type="entry name" value="Plug_dom_sf"/>
</dbReference>
<keyword evidence="17" id="KW-1133">Transmembrane helix</keyword>
<dbReference type="Proteomes" id="UP000018444">
    <property type="component" value="Unassembled WGS sequence"/>
</dbReference>
<evidence type="ECO:0000256" key="1">
    <source>
        <dbReference type="ARBA" id="ARBA00004571"/>
    </source>
</evidence>
<dbReference type="CDD" id="cd01347">
    <property type="entry name" value="ligand_gated_channel"/>
    <property type="match status" value="1"/>
</dbReference>
<evidence type="ECO:0008006" key="22">
    <source>
        <dbReference type="Google" id="ProtNLM"/>
    </source>
</evidence>
<organism evidence="20 21">
    <name type="scientific">Acinetobacter johnsonii ANC 3681</name>
    <dbReference type="NCBI Taxonomy" id="1217662"/>
    <lineage>
        <taxon>Bacteria</taxon>
        <taxon>Pseudomonadati</taxon>
        <taxon>Pseudomonadota</taxon>
        <taxon>Gammaproteobacteria</taxon>
        <taxon>Moraxellales</taxon>
        <taxon>Moraxellaceae</taxon>
        <taxon>Acinetobacter</taxon>
    </lineage>
</organism>
<dbReference type="GO" id="GO:0015344">
    <property type="term" value="F:siderophore uptake transmembrane transporter activity"/>
    <property type="evidence" value="ECO:0007669"/>
    <property type="project" value="TreeGrafter"/>
</dbReference>
<dbReference type="InterPro" id="IPR010105">
    <property type="entry name" value="TonB_sidphr_rcpt"/>
</dbReference>
<evidence type="ECO:0000256" key="8">
    <source>
        <dbReference type="ARBA" id="ARBA00023004"/>
    </source>
</evidence>
<dbReference type="GO" id="GO:0038023">
    <property type="term" value="F:signaling receptor activity"/>
    <property type="evidence" value="ECO:0007669"/>
    <property type="project" value="InterPro"/>
</dbReference>
<comment type="similarity">
    <text evidence="2 14 16">Belongs to the TonB-dependent receptor family.</text>
</comment>
<dbReference type="GO" id="GO:0009279">
    <property type="term" value="C:cell outer membrane"/>
    <property type="evidence" value="ECO:0007669"/>
    <property type="project" value="UniProtKB-SubCell"/>
</dbReference>
<dbReference type="PROSITE" id="PS52016">
    <property type="entry name" value="TONB_DEPENDENT_REC_3"/>
    <property type="match status" value="1"/>
</dbReference>
<dbReference type="PANTHER" id="PTHR32552">
    <property type="entry name" value="FERRICHROME IRON RECEPTOR-RELATED"/>
    <property type="match status" value="1"/>
</dbReference>
<keyword evidence="7" id="KW-0732">Signal</keyword>
<accession>N9BEZ6</accession>
<dbReference type="EMBL" id="APPZ01000007">
    <property type="protein sequence ID" value="ENV71821.1"/>
    <property type="molecule type" value="Genomic_DNA"/>
</dbReference>
<keyword evidence="5" id="KW-0410">Iron transport</keyword>
<keyword evidence="12" id="KW-0675">Receptor</keyword>
<evidence type="ECO:0000256" key="16">
    <source>
        <dbReference type="RuleBase" id="RU003357"/>
    </source>
</evidence>
<keyword evidence="6 14" id="KW-0812">Transmembrane</keyword>
<dbReference type="InterPro" id="IPR012910">
    <property type="entry name" value="Plug_dom"/>
</dbReference>
<keyword evidence="13 14" id="KW-0998">Cell outer membrane</keyword>
<dbReference type="Gene3D" id="2.170.130.10">
    <property type="entry name" value="TonB-dependent receptor, plug domain"/>
    <property type="match status" value="1"/>
</dbReference>
<dbReference type="SUPFAM" id="SSF56935">
    <property type="entry name" value="Porins"/>
    <property type="match status" value="1"/>
</dbReference>
<evidence type="ECO:0000256" key="15">
    <source>
        <dbReference type="PROSITE-ProRule" id="PRU10144"/>
    </source>
</evidence>
<evidence type="ECO:0000256" key="13">
    <source>
        <dbReference type="ARBA" id="ARBA00023237"/>
    </source>
</evidence>
<evidence type="ECO:0000256" key="2">
    <source>
        <dbReference type="ARBA" id="ARBA00009810"/>
    </source>
</evidence>
<protein>
    <recommendedName>
        <fullName evidence="22">TonB-dependent siderophore receptor</fullName>
    </recommendedName>
</protein>
<evidence type="ECO:0000313" key="21">
    <source>
        <dbReference type="Proteomes" id="UP000018444"/>
    </source>
</evidence>
<keyword evidence="10 16" id="KW-0798">TonB box</keyword>
<proteinExistence type="inferred from homology"/>
<evidence type="ECO:0000256" key="17">
    <source>
        <dbReference type="SAM" id="Phobius"/>
    </source>
</evidence>
<feature type="short sequence motif" description="TonB C-terminal box" evidence="15">
    <location>
        <begin position="738"/>
        <end position="755"/>
    </location>
</feature>
<feature type="domain" description="TonB-dependent receptor plug" evidence="19">
    <location>
        <begin position="86"/>
        <end position="179"/>
    </location>
</feature>
<dbReference type="PANTHER" id="PTHR32552:SF74">
    <property type="entry name" value="HYDROXAMATE SIDEROPHORE RECEPTOR FHUE"/>
    <property type="match status" value="1"/>
</dbReference>
<evidence type="ECO:0000256" key="9">
    <source>
        <dbReference type="ARBA" id="ARBA00023065"/>
    </source>
</evidence>
<name>N9BEZ6_ACIJO</name>
<dbReference type="PROSITE" id="PS01156">
    <property type="entry name" value="TONB_DEPENDENT_REC_2"/>
    <property type="match status" value="1"/>
</dbReference>
<evidence type="ECO:0000256" key="7">
    <source>
        <dbReference type="ARBA" id="ARBA00022729"/>
    </source>
</evidence>
<gene>
    <name evidence="20" type="ORF">F946_01274</name>
</gene>
<keyword evidence="4 14" id="KW-1134">Transmembrane beta strand</keyword>
<dbReference type="AlphaFoldDB" id="N9BEZ6"/>
<keyword evidence="3 14" id="KW-0813">Transport</keyword>
<evidence type="ECO:0000313" key="20">
    <source>
        <dbReference type="EMBL" id="ENV71821.1"/>
    </source>
</evidence>
<evidence type="ECO:0000256" key="11">
    <source>
        <dbReference type="ARBA" id="ARBA00023136"/>
    </source>
</evidence>
<dbReference type="PATRIC" id="fig|1217662.4.peg.1236"/>
<evidence type="ECO:0000259" key="19">
    <source>
        <dbReference type="Pfam" id="PF07715"/>
    </source>
</evidence>
<reference evidence="20 21" key="1">
    <citation type="submission" date="2013-02" db="EMBL/GenBank/DDBJ databases">
        <title>The Genome Sequence of Acinetobacter johnsonii ANC 3681.</title>
        <authorList>
            <consortium name="The Broad Institute Genome Sequencing Platform"/>
            <consortium name="The Broad Institute Genome Sequencing Center for Infectious Disease"/>
            <person name="Cerqueira G."/>
            <person name="Feldgarden M."/>
            <person name="Courvalin P."/>
            <person name="Perichon B."/>
            <person name="Grillot-Courvalin C."/>
            <person name="Clermont D."/>
            <person name="Rocha E."/>
            <person name="Yoon E.-J."/>
            <person name="Nemec A."/>
            <person name="Walker B."/>
            <person name="Young S.K."/>
            <person name="Zeng Q."/>
            <person name="Gargeya S."/>
            <person name="Fitzgerald M."/>
            <person name="Haas B."/>
            <person name="Abouelleil A."/>
            <person name="Alvarado L."/>
            <person name="Arachchi H.M."/>
            <person name="Berlin A.M."/>
            <person name="Chapman S.B."/>
            <person name="Dewar J."/>
            <person name="Goldberg J."/>
            <person name="Griggs A."/>
            <person name="Gujja S."/>
            <person name="Hansen M."/>
            <person name="Howarth C."/>
            <person name="Imamovic A."/>
            <person name="Larimer J."/>
            <person name="McCowan C."/>
            <person name="Murphy C."/>
            <person name="Neiman D."/>
            <person name="Pearson M."/>
            <person name="Priest M."/>
            <person name="Roberts A."/>
            <person name="Saif S."/>
            <person name="Shea T."/>
            <person name="Sisk P."/>
            <person name="Sykes S."/>
            <person name="Wortman J."/>
            <person name="Nusbaum C."/>
            <person name="Birren B."/>
        </authorList>
    </citation>
    <scope>NUCLEOTIDE SEQUENCE [LARGE SCALE GENOMIC DNA]</scope>
    <source>
        <strain evidence="20 21">ANC 3681</strain>
    </source>
</reference>
<dbReference type="InterPro" id="IPR039426">
    <property type="entry name" value="TonB-dep_rcpt-like"/>
</dbReference>
<evidence type="ECO:0000256" key="5">
    <source>
        <dbReference type="ARBA" id="ARBA00022496"/>
    </source>
</evidence>
<evidence type="ECO:0000256" key="6">
    <source>
        <dbReference type="ARBA" id="ARBA00022692"/>
    </source>
</evidence>
<feature type="transmembrane region" description="Helical" evidence="17">
    <location>
        <begin position="21"/>
        <end position="39"/>
    </location>
</feature>
<dbReference type="Pfam" id="PF07715">
    <property type="entry name" value="Plug"/>
    <property type="match status" value="1"/>
</dbReference>
<dbReference type="InterPro" id="IPR036942">
    <property type="entry name" value="Beta-barrel_TonB_sf"/>
</dbReference>
<evidence type="ECO:0000256" key="3">
    <source>
        <dbReference type="ARBA" id="ARBA00022448"/>
    </source>
</evidence>
<evidence type="ECO:0000259" key="18">
    <source>
        <dbReference type="Pfam" id="PF00593"/>
    </source>
</evidence>
<dbReference type="Gene3D" id="2.40.170.20">
    <property type="entry name" value="TonB-dependent receptor, beta-barrel domain"/>
    <property type="match status" value="1"/>
</dbReference>
<comment type="subcellular location">
    <subcellularLocation>
        <location evidence="1 14">Cell outer membrane</location>
        <topology evidence="1 14">Multi-pass membrane protein</topology>
    </subcellularLocation>
</comment>
<keyword evidence="9" id="KW-0406">Ion transport</keyword>
<dbReference type="NCBIfam" id="TIGR01783">
    <property type="entry name" value="TonB-siderophor"/>
    <property type="match status" value="1"/>
</dbReference>
<evidence type="ECO:0000256" key="4">
    <source>
        <dbReference type="ARBA" id="ARBA00022452"/>
    </source>
</evidence>
<comment type="caution">
    <text evidence="20">The sequence shown here is derived from an EMBL/GenBank/DDBJ whole genome shotgun (WGS) entry which is preliminary data.</text>
</comment>
<dbReference type="HOGENOM" id="CLU_008287_9_3_6"/>
<evidence type="ECO:0000256" key="10">
    <source>
        <dbReference type="ARBA" id="ARBA00023077"/>
    </source>
</evidence>
<dbReference type="InterPro" id="IPR000531">
    <property type="entry name" value="Beta-barrel_TonB"/>
</dbReference>
<dbReference type="GO" id="GO:0015891">
    <property type="term" value="P:siderophore transport"/>
    <property type="evidence" value="ECO:0007669"/>
    <property type="project" value="InterPro"/>
</dbReference>
<dbReference type="Pfam" id="PF00593">
    <property type="entry name" value="TonB_dep_Rec_b-barrel"/>
    <property type="match status" value="1"/>
</dbReference>
<dbReference type="FunFam" id="2.170.130.10:FF:000010">
    <property type="entry name" value="Ferripyoverdine receptor"/>
    <property type="match status" value="1"/>
</dbReference>
<sequence>MIITNYYLTYIMTSQFRIKTLSLAVQSILVYGAITHFAWANEQNQIANTATLATITSKATVSDKTEGTGSFKANKSKSSSKLDLNLKETPQSVSVITQEQIEQRNLVSIDDVMAATPGVTATKQDSERSSYYARGFSITNRQIDGMPVGDNSPRADSFFFDRVEVIKGASGLTGSTGNPSATINMVRKRPNREFSGSVSSTYGSWDNTRVTADVSIPLTQDGSVRSRVMAAYTDKESYMDFYELKSTAAMAIVEADLTDNTTASVGFQYQDNDPKGSTWGTVPYFNADGSLAHLPRSFSLTTDWSAIKHKDETIFADIQHHFDSGWMVKAAAAHSTSDNSWFVAYGGSGFPDPSTGKGLSIWTQLSPYSESKKLNLDLYATGPFQLLGREHELIVGYSGFKSETTSQSVKPFPKLGYEVDIPDYRDWTGDLPKPTYIKTGAGSKTTTELFGYYSTVRLNLSDPLKLILGGRFNTYDYKNKTWLMNKKPEKPRSFEQFVPYVGLLYDFNDNYTAYASYTDMFTPSSKRDRNGNYLDPEIGSSTELGVKAEFFDAQLLTSAAVFWSSVKDLAVEDKEYRDGVANKTIPKVDNMDTAYMSSGKGLKVNGFEIDAIGKLQDNWNVSAGYTYVNSVSSAISNSTTTIPQNQVKFFTSYTLPENWWNGANKLTVGGGVNWQSEIFQNWGTAPENAYNGGTVVQKSYYLANAFASYKFSDELSASLNINNLFDEKYYLNVGFYNGVYWGEPRNVTFTVRAKF</sequence>
<dbReference type="InterPro" id="IPR010917">
    <property type="entry name" value="TonB_rcpt_CS"/>
</dbReference>
<keyword evidence="8" id="KW-0408">Iron</keyword>
<evidence type="ECO:0000256" key="12">
    <source>
        <dbReference type="ARBA" id="ARBA00023170"/>
    </source>
</evidence>